<dbReference type="InterPro" id="IPR018097">
    <property type="entry name" value="EGF_Ca-bd_CS"/>
</dbReference>
<evidence type="ECO:0000256" key="2">
    <source>
        <dbReference type="ARBA" id="ARBA00022729"/>
    </source>
</evidence>
<evidence type="ECO:0000313" key="9">
    <source>
        <dbReference type="Proteomes" id="UP000261520"/>
    </source>
</evidence>
<dbReference type="Proteomes" id="UP000261520">
    <property type="component" value="Unplaced"/>
</dbReference>
<dbReference type="PROSITE" id="PS50026">
    <property type="entry name" value="EGF_3"/>
    <property type="match status" value="4"/>
</dbReference>
<dbReference type="InterPro" id="IPR049883">
    <property type="entry name" value="NOTCH1_EGF-like"/>
</dbReference>
<dbReference type="AlphaFoldDB" id="A0A3B4B0K8"/>
<feature type="domain" description="EGF-like" evidence="7">
    <location>
        <begin position="66"/>
        <end position="108"/>
    </location>
</feature>
<reference evidence="8" key="1">
    <citation type="submission" date="2025-08" db="UniProtKB">
        <authorList>
            <consortium name="Ensembl"/>
        </authorList>
    </citation>
    <scope>IDENTIFICATION</scope>
</reference>
<dbReference type="InterPro" id="IPR000742">
    <property type="entry name" value="EGF"/>
</dbReference>
<evidence type="ECO:0000256" key="1">
    <source>
        <dbReference type="ARBA" id="ARBA00022536"/>
    </source>
</evidence>
<organism evidence="8 9">
    <name type="scientific">Periophthalmus magnuspinnatus</name>
    <dbReference type="NCBI Taxonomy" id="409849"/>
    <lineage>
        <taxon>Eukaryota</taxon>
        <taxon>Metazoa</taxon>
        <taxon>Chordata</taxon>
        <taxon>Craniata</taxon>
        <taxon>Vertebrata</taxon>
        <taxon>Euteleostomi</taxon>
        <taxon>Actinopterygii</taxon>
        <taxon>Neopterygii</taxon>
        <taxon>Teleostei</taxon>
        <taxon>Neoteleostei</taxon>
        <taxon>Acanthomorphata</taxon>
        <taxon>Gobiaria</taxon>
        <taxon>Gobiiformes</taxon>
        <taxon>Gobioidei</taxon>
        <taxon>Gobiidae</taxon>
        <taxon>Oxudercinae</taxon>
        <taxon>Periophthalmus</taxon>
    </lineage>
</organism>
<dbReference type="PANTHER" id="PTHR24034:SF89">
    <property type="entry name" value="COMPLEMENT COMPONENT C1Q RECEPTOR"/>
    <property type="match status" value="1"/>
</dbReference>
<dbReference type="GO" id="GO:0030855">
    <property type="term" value="P:epithelial cell differentiation"/>
    <property type="evidence" value="ECO:0007669"/>
    <property type="project" value="UniProtKB-ARBA"/>
</dbReference>
<dbReference type="InterPro" id="IPR009030">
    <property type="entry name" value="Growth_fac_rcpt_cys_sf"/>
</dbReference>
<name>A0A3B4B0K8_9GOBI</name>
<dbReference type="PANTHER" id="PTHR24034">
    <property type="entry name" value="EGF-LIKE DOMAIN-CONTAINING PROTEIN"/>
    <property type="match status" value="1"/>
</dbReference>
<evidence type="ECO:0000256" key="5">
    <source>
        <dbReference type="ARBA" id="ARBA00023180"/>
    </source>
</evidence>
<dbReference type="InterPro" id="IPR050751">
    <property type="entry name" value="ECM_structural_protein"/>
</dbReference>
<keyword evidence="9" id="KW-1185">Reference proteome</keyword>
<keyword evidence="4 6" id="KW-1015">Disulfide bond</keyword>
<reference evidence="8" key="2">
    <citation type="submission" date="2025-09" db="UniProtKB">
        <authorList>
            <consortium name="Ensembl"/>
        </authorList>
    </citation>
    <scope>IDENTIFICATION</scope>
</reference>
<dbReference type="SMART" id="SM00181">
    <property type="entry name" value="EGF"/>
    <property type="match status" value="5"/>
</dbReference>
<dbReference type="FunFam" id="2.10.25.10:FF:000038">
    <property type="entry name" value="Fibrillin 2"/>
    <property type="match status" value="1"/>
</dbReference>
<dbReference type="PROSITE" id="PS01187">
    <property type="entry name" value="EGF_CA"/>
    <property type="match status" value="2"/>
</dbReference>
<keyword evidence="3" id="KW-0677">Repeat</keyword>
<protein>
    <recommendedName>
        <fullName evidence="7">EGF-like domain-containing protein</fullName>
    </recommendedName>
</protein>
<evidence type="ECO:0000256" key="6">
    <source>
        <dbReference type="PROSITE-ProRule" id="PRU00076"/>
    </source>
</evidence>
<accession>A0A3B4B0K8</accession>
<keyword evidence="1 6" id="KW-0245">EGF-like domain</keyword>
<proteinExistence type="predicted"/>
<dbReference type="PROSITE" id="PS00010">
    <property type="entry name" value="ASX_HYDROXYL"/>
    <property type="match status" value="3"/>
</dbReference>
<dbReference type="GO" id="GO:0005509">
    <property type="term" value="F:calcium ion binding"/>
    <property type="evidence" value="ECO:0007669"/>
    <property type="project" value="InterPro"/>
</dbReference>
<feature type="domain" description="EGF-like" evidence="7">
    <location>
        <begin position="147"/>
        <end position="186"/>
    </location>
</feature>
<evidence type="ECO:0000256" key="4">
    <source>
        <dbReference type="ARBA" id="ARBA00023157"/>
    </source>
</evidence>
<dbReference type="SMART" id="SM00179">
    <property type="entry name" value="EGF_CA"/>
    <property type="match status" value="5"/>
</dbReference>
<feature type="domain" description="EGF-like" evidence="7">
    <location>
        <begin position="23"/>
        <end position="65"/>
    </location>
</feature>
<evidence type="ECO:0000313" key="8">
    <source>
        <dbReference type="Ensembl" id="ENSPMGP00000023077.1"/>
    </source>
</evidence>
<keyword evidence="2" id="KW-0732">Signal</keyword>
<dbReference type="InterPro" id="IPR000152">
    <property type="entry name" value="EGF-type_Asp/Asn_hydroxyl_site"/>
</dbReference>
<dbReference type="Gene3D" id="2.10.25.10">
    <property type="entry name" value="Laminin"/>
    <property type="match status" value="5"/>
</dbReference>
<dbReference type="Ensembl" id="ENSPMGT00000024586.1">
    <property type="protein sequence ID" value="ENSPMGP00000023077.1"/>
    <property type="gene ID" value="ENSPMGG00000018680.1"/>
</dbReference>
<comment type="caution">
    <text evidence="6">Lacks conserved residue(s) required for the propagation of feature annotation.</text>
</comment>
<feature type="disulfide bond" evidence="6">
    <location>
        <begin position="33"/>
        <end position="50"/>
    </location>
</feature>
<dbReference type="Pfam" id="PF07645">
    <property type="entry name" value="EGF_CA"/>
    <property type="match status" value="4"/>
</dbReference>
<dbReference type="PROSITE" id="PS01186">
    <property type="entry name" value="EGF_2"/>
    <property type="match status" value="3"/>
</dbReference>
<dbReference type="InterPro" id="IPR001881">
    <property type="entry name" value="EGF-like_Ca-bd_dom"/>
</dbReference>
<evidence type="ECO:0000256" key="3">
    <source>
        <dbReference type="ARBA" id="ARBA00022737"/>
    </source>
</evidence>
<dbReference type="SUPFAM" id="SSF57184">
    <property type="entry name" value="Growth factor receptor domain"/>
    <property type="match status" value="2"/>
</dbReference>
<dbReference type="CDD" id="cd00054">
    <property type="entry name" value="EGF_CA"/>
    <property type="match status" value="3"/>
</dbReference>
<dbReference type="GO" id="GO:0048731">
    <property type="term" value="P:system development"/>
    <property type="evidence" value="ECO:0007669"/>
    <property type="project" value="UniProtKB-ARBA"/>
</dbReference>
<sequence length="230" mass="25111">MLLYAVIIVRGRKCSCKVGFTGNGFACQDINECTKERTSSCVNTEGSFYCVCPSGFSLTNKTTCLDINECDKLENPCSVNEECKNTDGSFECNCKTGYYRPARDMNCLDVDECQQKTCHVNATCLNTIGSHTCTCNRGFEDGIMCEDVDECINNKLCPSFSVCVNSPGAFVCSCLNGTLVLNNTCITPSQQCNPGCHLRGLCHPSPSGYQCVCDKGYVEHLNMSKPLNLC</sequence>
<feature type="domain" description="EGF-like" evidence="7">
    <location>
        <begin position="109"/>
        <end position="146"/>
    </location>
</feature>
<evidence type="ECO:0000259" key="7">
    <source>
        <dbReference type="PROSITE" id="PS50026"/>
    </source>
</evidence>
<dbReference type="FunFam" id="2.10.25.10:FF:000139">
    <property type="entry name" value="Fibulin-1"/>
    <property type="match status" value="1"/>
</dbReference>
<dbReference type="Pfam" id="PF12661">
    <property type="entry name" value="hEGF"/>
    <property type="match status" value="1"/>
</dbReference>
<keyword evidence="5" id="KW-0325">Glycoprotein</keyword>
<dbReference type="InterPro" id="IPR013032">
    <property type="entry name" value="EGF-like_CS"/>
</dbReference>